<name>A0A2T2P4I8_CORCC</name>
<dbReference type="InterPro" id="IPR000595">
    <property type="entry name" value="cNMP-bd_dom"/>
</dbReference>
<dbReference type="EMBL" id="KZ678130">
    <property type="protein sequence ID" value="PSN72617.1"/>
    <property type="molecule type" value="Genomic_DNA"/>
</dbReference>
<keyword evidence="3" id="KW-1185">Reference proteome</keyword>
<feature type="domain" description="Cyclic nucleotide-binding" evidence="1">
    <location>
        <begin position="16"/>
        <end position="44"/>
    </location>
</feature>
<reference evidence="2 3" key="1">
    <citation type="journal article" date="2018" name="Front. Microbiol.">
        <title>Genome-Wide Analysis of Corynespora cassiicola Leaf Fall Disease Putative Effectors.</title>
        <authorList>
            <person name="Lopez D."/>
            <person name="Ribeiro S."/>
            <person name="Label P."/>
            <person name="Fumanal B."/>
            <person name="Venisse J.S."/>
            <person name="Kohler A."/>
            <person name="de Oliveira R.R."/>
            <person name="Labutti K."/>
            <person name="Lipzen A."/>
            <person name="Lail K."/>
            <person name="Bauer D."/>
            <person name="Ohm R.A."/>
            <person name="Barry K.W."/>
            <person name="Spatafora J."/>
            <person name="Grigoriev I.V."/>
            <person name="Martin F.M."/>
            <person name="Pujade-Renaud V."/>
        </authorList>
    </citation>
    <scope>NUCLEOTIDE SEQUENCE [LARGE SCALE GENOMIC DNA]</scope>
    <source>
        <strain evidence="2 3">Philippines</strain>
    </source>
</reference>
<gene>
    <name evidence="2" type="ORF">BS50DRAFT_256288</name>
</gene>
<dbReference type="AlphaFoldDB" id="A0A2T2P4I8"/>
<evidence type="ECO:0000313" key="3">
    <source>
        <dbReference type="Proteomes" id="UP000240883"/>
    </source>
</evidence>
<accession>A0A2T2P4I8</accession>
<proteinExistence type="predicted"/>
<evidence type="ECO:0000313" key="2">
    <source>
        <dbReference type="EMBL" id="PSN72617.1"/>
    </source>
</evidence>
<organism evidence="2 3">
    <name type="scientific">Corynespora cassiicola Philippines</name>
    <dbReference type="NCBI Taxonomy" id="1448308"/>
    <lineage>
        <taxon>Eukaryota</taxon>
        <taxon>Fungi</taxon>
        <taxon>Dikarya</taxon>
        <taxon>Ascomycota</taxon>
        <taxon>Pezizomycotina</taxon>
        <taxon>Dothideomycetes</taxon>
        <taxon>Pleosporomycetidae</taxon>
        <taxon>Pleosporales</taxon>
        <taxon>Corynesporascaceae</taxon>
        <taxon>Corynespora</taxon>
    </lineage>
</organism>
<protein>
    <recommendedName>
        <fullName evidence="1">Cyclic nucleotide-binding domain-containing protein</fullName>
    </recommendedName>
</protein>
<dbReference type="Proteomes" id="UP000240883">
    <property type="component" value="Unassembled WGS sequence"/>
</dbReference>
<dbReference type="PROSITE" id="PS50042">
    <property type="entry name" value="CNMP_BINDING_3"/>
    <property type="match status" value="1"/>
</dbReference>
<evidence type="ECO:0000259" key="1">
    <source>
        <dbReference type="PROSITE" id="PS50042"/>
    </source>
</evidence>
<sequence length="56" mass="6293">MSQNYDFGTIQIENWLAPGTWFGHLELLRVSSNPRLAQIYAIGEMMPQRGVPSSPS</sequence>